<evidence type="ECO:0000256" key="1">
    <source>
        <dbReference type="SAM" id="MobiDB-lite"/>
    </source>
</evidence>
<dbReference type="AlphaFoldDB" id="A0A1A8WVW5"/>
<dbReference type="EMBL" id="FLQV01000658">
    <property type="protein sequence ID" value="SBS97113.1"/>
    <property type="molecule type" value="Genomic_DNA"/>
</dbReference>
<accession>A0A1A8WVW5</accession>
<evidence type="ECO:0000313" key="3">
    <source>
        <dbReference type="Proteomes" id="UP000078546"/>
    </source>
</evidence>
<proteinExistence type="predicted"/>
<reference evidence="3" key="1">
    <citation type="submission" date="2016-05" db="EMBL/GenBank/DDBJ databases">
        <authorList>
            <person name="Naeem Raeece"/>
        </authorList>
    </citation>
    <scope>NUCLEOTIDE SEQUENCE [LARGE SCALE GENOMIC DNA]</scope>
</reference>
<dbReference type="Proteomes" id="UP000078546">
    <property type="component" value="Unassembled WGS sequence"/>
</dbReference>
<evidence type="ECO:0000313" key="2">
    <source>
        <dbReference type="EMBL" id="SBS97113.1"/>
    </source>
</evidence>
<feature type="compositionally biased region" description="Basic residues" evidence="1">
    <location>
        <begin position="1"/>
        <end position="17"/>
    </location>
</feature>
<feature type="region of interest" description="Disordered" evidence="1">
    <location>
        <begin position="80"/>
        <end position="103"/>
    </location>
</feature>
<name>A0A1A8WVW5_PLAOA</name>
<protein>
    <submittedName>
        <fullName evidence="2">Uncharacterized protein</fullName>
    </submittedName>
</protein>
<gene>
    <name evidence="2" type="ORF">POVCU1_035800</name>
</gene>
<feature type="region of interest" description="Disordered" evidence="1">
    <location>
        <begin position="1"/>
        <end position="43"/>
    </location>
</feature>
<sequence length="125" mass="14667">MAVVAKKKKISKKKKKNISAAKKKEGKNEDMQNDCLSNNPFTRKEKVRPFDQIVENEESIDEEVKKDAFEELLNRRIKEINKSAEKKNEEDTDEEQGHGEDIENFGKKWYEEKLVKDVPRKLTTI</sequence>
<organism evidence="2 3">
    <name type="scientific">Plasmodium ovale curtisi</name>
    <dbReference type="NCBI Taxonomy" id="864141"/>
    <lineage>
        <taxon>Eukaryota</taxon>
        <taxon>Sar</taxon>
        <taxon>Alveolata</taxon>
        <taxon>Apicomplexa</taxon>
        <taxon>Aconoidasida</taxon>
        <taxon>Haemosporida</taxon>
        <taxon>Plasmodiidae</taxon>
        <taxon>Plasmodium</taxon>
        <taxon>Plasmodium (Plasmodium)</taxon>
    </lineage>
</organism>